<dbReference type="InterPro" id="IPR051291">
    <property type="entry name" value="CIMAP"/>
</dbReference>
<protein>
    <submittedName>
        <fullName evidence="2">DgyrCDS5956</fullName>
    </submittedName>
</protein>
<sequence>MVYVYTKPRGPIAAMYSSPGPCYGLRSLVGAYDHDPRSVHSKGPAHSFGIRHGKWRDDAGPGPAYFPDPKIYKDGMDGSPHYSLYSRPRDSAAFKTPGPGTYSPERTGPSAKKMPPAYTFGLRHLHRRTDNTPAPNNYSLPAQMGRTIQSGKRQAPIYSMTGRSKRGGFHEDLSRTPGPGAYGTANPDIYKLKGPTYSLTSRNMMPSDATRKPGPGAHQSERVWAHKRAAPAFSMGIRHSQYICPLILNVDNC</sequence>
<feature type="region of interest" description="Disordered" evidence="1">
    <location>
        <begin position="79"/>
        <end position="113"/>
    </location>
</feature>
<dbReference type="Proteomes" id="UP000549394">
    <property type="component" value="Unassembled WGS sequence"/>
</dbReference>
<reference evidence="2 3" key="1">
    <citation type="submission" date="2020-08" db="EMBL/GenBank/DDBJ databases">
        <authorList>
            <person name="Hejnol A."/>
        </authorList>
    </citation>
    <scope>NUCLEOTIDE SEQUENCE [LARGE SCALE GENOMIC DNA]</scope>
</reference>
<dbReference type="InterPro" id="IPR010736">
    <property type="entry name" value="SHIPPO-rpt"/>
</dbReference>
<dbReference type="GO" id="GO:0005856">
    <property type="term" value="C:cytoskeleton"/>
    <property type="evidence" value="ECO:0007669"/>
    <property type="project" value="TreeGrafter"/>
</dbReference>
<accession>A0A7I8VLK7</accession>
<dbReference type="Pfam" id="PF07004">
    <property type="entry name" value="SHIPPO-rpt"/>
    <property type="match status" value="5"/>
</dbReference>
<dbReference type="OrthoDB" id="429991at2759"/>
<gene>
    <name evidence="2" type="ORF">DGYR_LOCUS5709</name>
</gene>
<proteinExistence type="predicted"/>
<organism evidence="2 3">
    <name type="scientific">Dimorphilus gyrociliatus</name>
    <dbReference type="NCBI Taxonomy" id="2664684"/>
    <lineage>
        <taxon>Eukaryota</taxon>
        <taxon>Metazoa</taxon>
        <taxon>Spiralia</taxon>
        <taxon>Lophotrochozoa</taxon>
        <taxon>Annelida</taxon>
        <taxon>Polychaeta</taxon>
        <taxon>Polychaeta incertae sedis</taxon>
        <taxon>Dinophilidae</taxon>
        <taxon>Dimorphilus</taxon>
    </lineage>
</organism>
<feature type="region of interest" description="Disordered" evidence="1">
    <location>
        <begin position="161"/>
        <end position="187"/>
    </location>
</feature>
<dbReference type="PANTHER" id="PTHR21580:SF28">
    <property type="entry name" value="BOREALIN N-TERMINAL DOMAIN-CONTAINING PROTEIN-RELATED"/>
    <property type="match status" value="1"/>
</dbReference>
<evidence type="ECO:0000256" key="1">
    <source>
        <dbReference type="SAM" id="MobiDB-lite"/>
    </source>
</evidence>
<dbReference type="PANTHER" id="PTHR21580">
    <property type="entry name" value="SHIPPO-1-RELATED"/>
    <property type="match status" value="1"/>
</dbReference>
<comment type="caution">
    <text evidence="2">The sequence shown here is derived from an EMBL/GenBank/DDBJ whole genome shotgun (WGS) entry which is preliminary data.</text>
</comment>
<dbReference type="EMBL" id="CAJFCJ010000007">
    <property type="protein sequence ID" value="CAD5117151.1"/>
    <property type="molecule type" value="Genomic_DNA"/>
</dbReference>
<name>A0A7I8VLK7_9ANNE</name>
<keyword evidence="3" id="KW-1185">Reference proteome</keyword>
<dbReference type="AlphaFoldDB" id="A0A7I8VLK7"/>
<evidence type="ECO:0000313" key="2">
    <source>
        <dbReference type="EMBL" id="CAD5117151.1"/>
    </source>
</evidence>
<evidence type="ECO:0000313" key="3">
    <source>
        <dbReference type="Proteomes" id="UP000549394"/>
    </source>
</evidence>